<keyword evidence="1" id="KW-0175">Coiled coil</keyword>
<accession>A0AAD9MLU3</accession>
<evidence type="ECO:0000313" key="3">
    <source>
        <dbReference type="EMBL" id="KAK2080235.1"/>
    </source>
</evidence>
<evidence type="ECO:0000313" key="4">
    <source>
        <dbReference type="Proteomes" id="UP001255856"/>
    </source>
</evidence>
<evidence type="ECO:0000256" key="2">
    <source>
        <dbReference type="SAM" id="MobiDB-lite"/>
    </source>
</evidence>
<reference evidence="3" key="1">
    <citation type="submission" date="2021-01" db="EMBL/GenBank/DDBJ databases">
        <authorList>
            <person name="Eckstrom K.M.E."/>
        </authorList>
    </citation>
    <scope>NUCLEOTIDE SEQUENCE</scope>
    <source>
        <strain evidence="3">UVCC 0001</strain>
    </source>
</reference>
<evidence type="ECO:0000256" key="1">
    <source>
        <dbReference type="SAM" id="Coils"/>
    </source>
</evidence>
<comment type="caution">
    <text evidence="3">The sequence shown here is derived from an EMBL/GenBank/DDBJ whole genome shotgun (WGS) entry which is preliminary data.</text>
</comment>
<organism evidence="3 4">
    <name type="scientific">Prototheca wickerhamii</name>
    <dbReference type="NCBI Taxonomy" id="3111"/>
    <lineage>
        <taxon>Eukaryota</taxon>
        <taxon>Viridiplantae</taxon>
        <taxon>Chlorophyta</taxon>
        <taxon>core chlorophytes</taxon>
        <taxon>Trebouxiophyceae</taxon>
        <taxon>Chlorellales</taxon>
        <taxon>Chlorellaceae</taxon>
        <taxon>Prototheca</taxon>
    </lineage>
</organism>
<protein>
    <submittedName>
        <fullName evidence="3">Uncharacterized protein</fullName>
    </submittedName>
</protein>
<feature type="compositionally biased region" description="Pro residues" evidence="2">
    <location>
        <begin position="365"/>
        <end position="375"/>
    </location>
</feature>
<feature type="coiled-coil region" evidence="1">
    <location>
        <begin position="107"/>
        <end position="182"/>
    </location>
</feature>
<dbReference type="AlphaFoldDB" id="A0AAD9MLU3"/>
<keyword evidence="4" id="KW-1185">Reference proteome</keyword>
<dbReference type="EMBL" id="JASFZW010000001">
    <property type="protein sequence ID" value="KAK2080235.1"/>
    <property type="molecule type" value="Genomic_DNA"/>
</dbReference>
<feature type="region of interest" description="Disordered" evidence="2">
    <location>
        <begin position="202"/>
        <end position="375"/>
    </location>
</feature>
<dbReference type="Proteomes" id="UP001255856">
    <property type="component" value="Unassembled WGS sequence"/>
</dbReference>
<sequence>MTNAMEGPSGSFFLEDLALARGYPPLPNRTYELDPSDVLDPAVFAQAVAAARLARAKQAVEDEVVPGKAGLQSLGFFRRVAESTVEEVDAPAEQATEAKTDPALVIKQEQEQETVRLQEVERRARERQAALEARAQQAREREAWSASVEALERELAAAESAAAAKERETEAHSARLETLKEEKHRLVLDLKRTCCGRWEPRTEEGEVVHSEPLRSPRWRPAGIEESPEAAAMLEGSGRAGPTGSGSARRRPSRWAEASEARSPPTGVVRPFGEQLSAERRAPSDAWAQGRRGWAGNGRRQPGGPPSPPRRYPSFEEREAMRQAQRAQQVEPGSPGRAERGGDAGRAPGSRHRFAGRPSSLERTQPSPPGPPAPFH</sequence>
<name>A0AAD9MLU3_PROWI</name>
<gene>
    <name evidence="3" type="ORF">QBZ16_000088</name>
</gene>
<proteinExistence type="predicted"/>
<feature type="compositionally biased region" description="Basic and acidic residues" evidence="2">
    <location>
        <begin position="202"/>
        <end position="214"/>
    </location>
</feature>